<feature type="non-terminal residue" evidence="2">
    <location>
        <position position="87"/>
    </location>
</feature>
<evidence type="ECO:0000256" key="1">
    <source>
        <dbReference type="SAM" id="MobiDB-lite"/>
    </source>
</evidence>
<dbReference type="AlphaFoldDB" id="A0A6J4N7U0"/>
<organism evidence="2">
    <name type="scientific">uncultured Pseudonocardia sp</name>
    <dbReference type="NCBI Taxonomy" id="211455"/>
    <lineage>
        <taxon>Bacteria</taxon>
        <taxon>Bacillati</taxon>
        <taxon>Actinomycetota</taxon>
        <taxon>Actinomycetes</taxon>
        <taxon>Pseudonocardiales</taxon>
        <taxon>Pseudonocardiaceae</taxon>
        <taxon>Pseudonocardia</taxon>
        <taxon>environmental samples</taxon>
    </lineage>
</organism>
<feature type="non-terminal residue" evidence="2">
    <location>
        <position position="1"/>
    </location>
</feature>
<evidence type="ECO:0000313" key="2">
    <source>
        <dbReference type="EMBL" id="CAA9378417.1"/>
    </source>
</evidence>
<feature type="compositionally biased region" description="Pro residues" evidence="1">
    <location>
        <begin position="35"/>
        <end position="46"/>
    </location>
</feature>
<feature type="region of interest" description="Disordered" evidence="1">
    <location>
        <begin position="1"/>
        <end position="87"/>
    </location>
</feature>
<name>A0A6J4N7U0_9PSEU</name>
<reference evidence="2" key="1">
    <citation type="submission" date="2020-02" db="EMBL/GenBank/DDBJ databases">
        <authorList>
            <person name="Meier V. D."/>
        </authorList>
    </citation>
    <scope>NUCLEOTIDE SEQUENCE</scope>
    <source>
        <strain evidence="2">AVDCRST_MAG66</strain>
    </source>
</reference>
<feature type="compositionally biased region" description="Low complexity" evidence="1">
    <location>
        <begin position="1"/>
        <end position="13"/>
    </location>
</feature>
<sequence length="87" mass="8976">DPVRTGGAAGTPTPCGPGRGRASAAAGPARRRRPPPCSTPSAPPPTARRRGRPSCSRRAVSWGWRSAPWPARWASPGTRPTPGCAGR</sequence>
<gene>
    <name evidence="2" type="ORF">AVDCRST_MAG66-127</name>
</gene>
<accession>A0A6J4N7U0</accession>
<proteinExistence type="predicted"/>
<protein>
    <submittedName>
        <fullName evidence="2">Uncharacterized protein</fullName>
    </submittedName>
</protein>
<dbReference type="EMBL" id="CADCUS010000017">
    <property type="protein sequence ID" value="CAA9378417.1"/>
    <property type="molecule type" value="Genomic_DNA"/>
</dbReference>